<reference evidence="1 2" key="1">
    <citation type="submission" date="2013-12" db="EMBL/GenBank/DDBJ databases">
        <authorList>
            <person name="Tong Y."/>
            <person name="Zhang J."/>
            <person name="Huang Y."/>
            <person name="Li S."/>
            <person name="Pei G."/>
            <person name="Zhang Z."/>
            <person name="Mi Z."/>
            <person name="An X."/>
        </authorList>
    </citation>
    <scope>NUCLEOTIDE SEQUENCE [LARGE SCALE GENOMIC DNA]</scope>
    <source>
        <strain evidence="1">AMIV</strain>
    </source>
</reference>
<dbReference type="Proteomes" id="UP000110868">
    <property type="component" value="Segment"/>
</dbReference>
<proteinExistence type="predicted"/>
<dbReference type="GeneID" id="18938213"/>
<dbReference type="KEGG" id="vg:18938213"/>
<evidence type="ECO:0000313" key="2">
    <source>
        <dbReference type="Proteomes" id="UP000110868"/>
    </source>
</evidence>
<evidence type="ECO:0000313" key="1">
    <source>
        <dbReference type="EMBL" id="AHL67547.1"/>
    </source>
</evidence>
<organism evidence="1 2">
    <name type="scientific">Chloriridovirus anopheles1</name>
    <dbReference type="NCBI Taxonomy" id="1465751"/>
    <lineage>
        <taxon>Viruses</taxon>
        <taxon>Varidnaviria</taxon>
        <taxon>Bamfordvirae</taxon>
        <taxon>Nucleocytoviricota</taxon>
        <taxon>Megaviricetes</taxon>
        <taxon>Pimascovirales</taxon>
        <taxon>Pimascovirales incertae sedis</taxon>
        <taxon>Iridoviridae</taxon>
        <taxon>Betairidovirinae</taxon>
        <taxon>Chloriridovirus</taxon>
    </lineage>
</organism>
<protein>
    <submittedName>
        <fullName evidence="1">Uncharacterized protein</fullName>
    </submittedName>
</protein>
<keyword evidence="2" id="KW-1185">Reference proteome</keyword>
<dbReference type="EMBL" id="KF938901">
    <property type="protein sequence ID" value="AHL67547.1"/>
    <property type="molecule type" value="Genomic_DNA"/>
</dbReference>
<dbReference type="OrthoDB" id="31893at10239"/>
<name>W8QRD7_9VIRU</name>
<accession>W8QRD7</accession>
<gene>
    <name evidence="1" type="ORF">AMIV_052</name>
</gene>
<sequence>MSQTTNLSAPAIFVPCHESGAFKQKVALPGQTCGHFESSIANKIGHMPHYPGPISNFGGLRDTQQSWCRIPGVQPFTQTITTKWLKQPNCSKRLTNHCFEYGNTRFPPTCECDEKYDCSTCVKSGWSKKSCGSNCSHTCSTCNHNSNVIFH</sequence>
<dbReference type="RefSeq" id="YP_009021131.1">
    <property type="nucleotide sequence ID" value="NC_023848.1"/>
</dbReference>